<keyword evidence="6" id="KW-0812">Transmembrane</keyword>
<comment type="subcellular location">
    <subcellularLocation>
        <location evidence="2">Golgi apparatus</location>
        <location evidence="2">Golgi stack membrane</location>
        <topology evidence="2">Single-pass type II membrane protein</topology>
    </subcellularLocation>
</comment>
<keyword evidence="13" id="KW-0325">Glycoprotein</keyword>
<keyword evidence="10" id="KW-0520">NAD</keyword>
<dbReference type="GO" id="GO:0070403">
    <property type="term" value="F:NAD+ binding"/>
    <property type="evidence" value="ECO:0007669"/>
    <property type="project" value="InterPro"/>
</dbReference>
<evidence type="ECO:0000256" key="13">
    <source>
        <dbReference type="ARBA" id="ARBA00023180"/>
    </source>
</evidence>
<dbReference type="EC" id="4.1.1.35" evidence="5"/>
<evidence type="ECO:0000256" key="11">
    <source>
        <dbReference type="ARBA" id="ARBA00023034"/>
    </source>
</evidence>
<dbReference type="Proteomes" id="UP000277633">
    <property type="component" value="Unassembled WGS sequence"/>
</dbReference>
<gene>
    <name evidence="16" type="ORF">DRO07_03160</name>
</gene>
<dbReference type="CDD" id="cd05230">
    <property type="entry name" value="UGD_SDR_e"/>
    <property type="match status" value="1"/>
</dbReference>
<organism evidence="16 17">
    <name type="scientific">Candidatus Iainarchaeum sp</name>
    <dbReference type="NCBI Taxonomy" id="3101447"/>
    <lineage>
        <taxon>Archaea</taxon>
        <taxon>Candidatus Iainarchaeota</taxon>
        <taxon>Candidatus Iainarchaeia</taxon>
        <taxon>Candidatus Iainarchaeales</taxon>
        <taxon>Candidatus Iainarchaeaceae</taxon>
        <taxon>Candidatus Iainarchaeum</taxon>
    </lineage>
</organism>
<name>A0A497JHR7_9ARCH</name>
<dbReference type="EMBL" id="QMWO01000127">
    <property type="protein sequence ID" value="RLG68714.1"/>
    <property type="molecule type" value="Genomic_DNA"/>
</dbReference>
<protein>
    <recommendedName>
        <fullName evidence="5">UDP-glucuronate decarboxylase</fullName>
        <ecNumber evidence="5">4.1.1.35</ecNumber>
    </recommendedName>
</protein>
<keyword evidence="7" id="KW-0210">Decarboxylase</keyword>
<dbReference type="Gene3D" id="3.40.50.720">
    <property type="entry name" value="NAD(P)-binding Rossmann-like Domain"/>
    <property type="match status" value="1"/>
</dbReference>
<dbReference type="GO" id="GO:0033320">
    <property type="term" value="P:UDP-D-xylose biosynthetic process"/>
    <property type="evidence" value="ECO:0007669"/>
    <property type="project" value="UniProtKB-UniPathway"/>
</dbReference>
<evidence type="ECO:0000256" key="6">
    <source>
        <dbReference type="ARBA" id="ARBA00022692"/>
    </source>
</evidence>
<evidence type="ECO:0000313" key="17">
    <source>
        <dbReference type="Proteomes" id="UP000277633"/>
    </source>
</evidence>
<evidence type="ECO:0000256" key="5">
    <source>
        <dbReference type="ARBA" id="ARBA00012290"/>
    </source>
</evidence>
<evidence type="ECO:0000256" key="10">
    <source>
        <dbReference type="ARBA" id="ARBA00023027"/>
    </source>
</evidence>
<evidence type="ECO:0000256" key="2">
    <source>
        <dbReference type="ARBA" id="ARBA00004447"/>
    </source>
</evidence>
<dbReference type="AlphaFoldDB" id="A0A497JHR7"/>
<feature type="domain" description="NAD(P)-binding" evidence="15">
    <location>
        <begin position="4"/>
        <end position="300"/>
    </location>
</feature>
<evidence type="ECO:0000256" key="12">
    <source>
        <dbReference type="ARBA" id="ARBA00023136"/>
    </source>
</evidence>
<sequence>MRALVTGCAGFIGSHLCEFLIEKGYEVIGVDNLYTGSKQNISSLSKEKFTFIKKDITKRLKIKGSLDEIYNLASPASPVAYQNAPLATMLTNSIGVKNTLDLALEKNAIFLQASTSEVYGNPLIHPQKESYFGNVNPVGPRACYDESKRFAEALTVNYSRELGVETRIARIFNTYGPRMQESDGRVIPNFITQALRNEPITVYGRGQQTRSFCYISDLISGLYKLMHTNYSMPVNIGNPKETKIIELAKLIKKLTESKSKIVFTEMPIDDPIRRKPDITLAKKLLKWKPKVTLKEGLKKTIKWFKEKCL</sequence>
<evidence type="ECO:0000256" key="4">
    <source>
        <dbReference type="ARBA" id="ARBA00007505"/>
    </source>
</evidence>
<comment type="pathway">
    <text evidence="3">Nucleotide-sugar biosynthesis; UDP-alpha-D-xylose biosynthesis; UDP-alpha-D-xylose from UDP-alpha-D-glucuronate: step 1/1.</text>
</comment>
<dbReference type="InterPro" id="IPR044516">
    <property type="entry name" value="UXS-like"/>
</dbReference>
<comment type="cofactor">
    <cofactor evidence="1">
        <name>NAD(+)</name>
        <dbReference type="ChEBI" id="CHEBI:57540"/>
    </cofactor>
</comment>
<dbReference type="PANTHER" id="PTHR43078:SF6">
    <property type="entry name" value="UDP-GLUCURONIC ACID DECARBOXYLASE 1"/>
    <property type="match status" value="1"/>
</dbReference>
<evidence type="ECO:0000256" key="3">
    <source>
        <dbReference type="ARBA" id="ARBA00005100"/>
    </source>
</evidence>
<dbReference type="GO" id="GO:0048040">
    <property type="term" value="F:UDP-glucuronate decarboxylase activity"/>
    <property type="evidence" value="ECO:0007669"/>
    <property type="project" value="UniProtKB-EC"/>
</dbReference>
<evidence type="ECO:0000256" key="7">
    <source>
        <dbReference type="ARBA" id="ARBA00022793"/>
    </source>
</evidence>
<keyword evidence="8" id="KW-0735">Signal-anchor</keyword>
<evidence type="ECO:0000256" key="14">
    <source>
        <dbReference type="ARBA" id="ARBA00023239"/>
    </source>
</evidence>
<proteinExistence type="inferred from homology"/>
<evidence type="ECO:0000259" key="15">
    <source>
        <dbReference type="Pfam" id="PF16363"/>
    </source>
</evidence>
<evidence type="ECO:0000256" key="8">
    <source>
        <dbReference type="ARBA" id="ARBA00022968"/>
    </source>
</evidence>
<dbReference type="PANTHER" id="PTHR43078">
    <property type="entry name" value="UDP-GLUCURONIC ACID DECARBOXYLASE-RELATED"/>
    <property type="match status" value="1"/>
</dbReference>
<accession>A0A497JHR7</accession>
<evidence type="ECO:0000256" key="1">
    <source>
        <dbReference type="ARBA" id="ARBA00001911"/>
    </source>
</evidence>
<keyword evidence="11" id="KW-0333">Golgi apparatus</keyword>
<dbReference type="InterPro" id="IPR016040">
    <property type="entry name" value="NAD(P)-bd_dom"/>
</dbReference>
<dbReference type="UniPathway" id="UPA00796">
    <property type="reaction ID" value="UER00771"/>
</dbReference>
<keyword evidence="12" id="KW-0472">Membrane</keyword>
<dbReference type="InterPro" id="IPR036291">
    <property type="entry name" value="NAD(P)-bd_dom_sf"/>
</dbReference>
<dbReference type="GO" id="GO:0042732">
    <property type="term" value="P:D-xylose metabolic process"/>
    <property type="evidence" value="ECO:0007669"/>
    <property type="project" value="InterPro"/>
</dbReference>
<dbReference type="Pfam" id="PF16363">
    <property type="entry name" value="GDP_Man_Dehyd"/>
    <property type="match status" value="1"/>
</dbReference>
<evidence type="ECO:0000313" key="16">
    <source>
        <dbReference type="EMBL" id="RLG68714.1"/>
    </source>
</evidence>
<dbReference type="GO" id="GO:0005737">
    <property type="term" value="C:cytoplasm"/>
    <property type="evidence" value="ECO:0007669"/>
    <property type="project" value="TreeGrafter"/>
</dbReference>
<dbReference type="FunFam" id="3.40.50.720:FF:000065">
    <property type="entry name" value="UDP-glucuronic acid decarboxylase 1"/>
    <property type="match status" value="1"/>
</dbReference>
<keyword evidence="9" id="KW-1133">Transmembrane helix</keyword>
<evidence type="ECO:0000256" key="9">
    <source>
        <dbReference type="ARBA" id="ARBA00022989"/>
    </source>
</evidence>
<dbReference type="SUPFAM" id="SSF51735">
    <property type="entry name" value="NAD(P)-binding Rossmann-fold domains"/>
    <property type="match status" value="1"/>
</dbReference>
<reference evidence="16 17" key="1">
    <citation type="submission" date="2018-06" db="EMBL/GenBank/DDBJ databases">
        <title>Extensive metabolic versatility and redundancy in microbially diverse, dynamic hydrothermal sediments.</title>
        <authorList>
            <person name="Dombrowski N."/>
            <person name="Teske A."/>
            <person name="Baker B.J."/>
        </authorList>
    </citation>
    <scope>NUCLEOTIDE SEQUENCE [LARGE SCALE GENOMIC DNA]</scope>
    <source>
        <strain evidence="16">B9_G13</strain>
    </source>
</reference>
<comment type="caution">
    <text evidence="16">The sequence shown here is derived from an EMBL/GenBank/DDBJ whole genome shotgun (WGS) entry which is preliminary data.</text>
</comment>
<keyword evidence="14" id="KW-0456">Lyase</keyword>
<comment type="similarity">
    <text evidence="4">Belongs to the NAD(P)-dependent epimerase/dehydratase family. UDP-glucuronic acid decarboxylase subfamily.</text>
</comment>